<evidence type="ECO:0000313" key="2">
    <source>
        <dbReference type="EMBL" id="KAA1417961.1"/>
    </source>
</evidence>
<protein>
    <submittedName>
        <fullName evidence="2">Uncharacterized protein</fullName>
    </submittedName>
</protein>
<dbReference type="Proteomes" id="UP000325003">
    <property type="component" value="Unassembled WGS sequence"/>
</dbReference>
<keyword evidence="1" id="KW-1133">Transmembrane helix</keyword>
<name>A0A5B1LB45_9ACTN</name>
<dbReference type="AlphaFoldDB" id="A0A5B1LB45"/>
<reference evidence="2 3" key="2">
    <citation type="submission" date="2019-09" db="EMBL/GenBank/DDBJ databases">
        <authorList>
            <person name="Jin C."/>
        </authorList>
    </citation>
    <scope>NUCLEOTIDE SEQUENCE [LARGE SCALE GENOMIC DNA]</scope>
    <source>
        <strain evidence="2 3">BN130099</strain>
    </source>
</reference>
<keyword evidence="1" id="KW-0472">Membrane</keyword>
<comment type="caution">
    <text evidence="2">The sequence shown here is derived from an EMBL/GenBank/DDBJ whole genome shotgun (WGS) entry which is preliminary data.</text>
</comment>
<keyword evidence="1" id="KW-0812">Transmembrane</keyword>
<proteinExistence type="predicted"/>
<dbReference type="RefSeq" id="WP_149729181.1">
    <property type="nucleotide sequence ID" value="NZ_VUJV01000004.1"/>
</dbReference>
<feature type="transmembrane region" description="Helical" evidence="1">
    <location>
        <begin position="85"/>
        <end position="105"/>
    </location>
</feature>
<accession>A0A5B1LB45</accession>
<sequence>MPREDDPESADLAREREVEWQQIIDNFGDRAVLEPDEEQPFAVVQPRFERDPEEIEIEVRDQVHPSDAFVPPTPPPLPRPPADRLMAWIGVFGVPAVVLVCVVAGISVPSWVGFLMAAGFVGGFGYLVVKMSDEPRDPWDDGAVL</sequence>
<organism evidence="2 3">
    <name type="scientific">Nocardioides humilatus</name>
    <dbReference type="NCBI Taxonomy" id="2607660"/>
    <lineage>
        <taxon>Bacteria</taxon>
        <taxon>Bacillati</taxon>
        <taxon>Actinomycetota</taxon>
        <taxon>Actinomycetes</taxon>
        <taxon>Propionibacteriales</taxon>
        <taxon>Nocardioidaceae</taxon>
        <taxon>Nocardioides</taxon>
    </lineage>
</organism>
<keyword evidence="3" id="KW-1185">Reference proteome</keyword>
<dbReference type="EMBL" id="VUJV01000004">
    <property type="protein sequence ID" value="KAA1417961.1"/>
    <property type="molecule type" value="Genomic_DNA"/>
</dbReference>
<evidence type="ECO:0000256" key="1">
    <source>
        <dbReference type="SAM" id="Phobius"/>
    </source>
</evidence>
<gene>
    <name evidence="2" type="ORF">F0U44_15105</name>
</gene>
<feature type="transmembrane region" description="Helical" evidence="1">
    <location>
        <begin position="111"/>
        <end position="129"/>
    </location>
</feature>
<evidence type="ECO:0000313" key="3">
    <source>
        <dbReference type="Proteomes" id="UP000325003"/>
    </source>
</evidence>
<reference evidence="2 3" key="1">
    <citation type="submission" date="2019-09" db="EMBL/GenBank/DDBJ databases">
        <title>Nocardioides panacisoli sp. nov., isolated from the soil of a ginseng field.</title>
        <authorList>
            <person name="Cho C."/>
        </authorList>
    </citation>
    <scope>NUCLEOTIDE SEQUENCE [LARGE SCALE GENOMIC DNA]</scope>
    <source>
        <strain evidence="2 3">BN130099</strain>
    </source>
</reference>